<dbReference type="REBASE" id="395285">
    <property type="entry name" value="MmyC264McrBCP"/>
</dbReference>
<dbReference type="PANTHER" id="PTHR38733">
    <property type="entry name" value="PROTEIN MCRC"/>
    <property type="match status" value="1"/>
</dbReference>
<keyword evidence="2" id="KW-1185">Reference proteome</keyword>
<dbReference type="EMBL" id="CP051480">
    <property type="protein sequence ID" value="QJG66338.1"/>
    <property type="molecule type" value="Genomic_DNA"/>
</dbReference>
<dbReference type="RefSeq" id="WP_169580161.1">
    <property type="nucleotide sequence ID" value="NZ_CP051480.1"/>
</dbReference>
<gene>
    <name evidence="1" type="ORF">HGG64_01260</name>
</gene>
<organism evidence="1 2">
    <name type="scientific">Mycoplasma phocoeninasale</name>
    <dbReference type="NCBI Taxonomy" id="2726117"/>
    <lineage>
        <taxon>Bacteria</taxon>
        <taxon>Bacillati</taxon>
        <taxon>Mycoplasmatota</taxon>
        <taxon>Mollicutes</taxon>
        <taxon>Mycoplasmataceae</taxon>
        <taxon>Mycoplasma</taxon>
    </lineage>
</organism>
<reference evidence="1 2" key="1">
    <citation type="submission" date="2020-04" db="EMBL/GenBank/DDBJ databases">
        <title>Novel Mycoplasma species detected in Phocoena phocoena (harbor porpoise) from the USA.</title>
        <authorList>
            <person name="Volokhov D.V."/>
        </authorList>
    </citation>
    <scope>NUCLEOTIDE SEQUENCE [LARGE SCALE GENOMIC DNA]</scope>
    <source>
        <strain evidence="1 2">C264-NAS</strain>
    </source>
</reference>
<dbReference type="InterPro" id="IPR019292">
    <property type="entry name" value="McrC"/>
</dbReference>
<accession>A0A858U6D0</accession>
<dbReference type="AlphaFoldDB" id="A0A858U6D0"/>
<sequence length="442" mass="52236">MKKLRDNREIKKSEHFNFLQSNLFKRIANKTLKHLKESENFIIFPGDIDTKENDKKFIFHIVDDKARTGNIVGWLADNETKININSRFSSEDNDDYFLHYLILKNMKYSVNNQMISSDVNYEYYNILVFLFPYFLNQALKKGLYKKYIANNYNDHSFRGTINFVEHIKTNLPFNGKIAYQTRDFSYENDLNMLIRHTIEKIQKTNNKSILTNNLENIKNINLIKTITPNYSAKDLNLILNKNIKNKLKHRFFVEYADLQELCIHILNNKKTSYGLAKRKINGIIIDIAILWENYIATITANVLRHLKYKESWIYLFNKDSKNQMLSGKRKIYPDFILDNRIPIDTKYKETISKRDDYYQLISYLHVLGDEERLGSLSAYFIKPNLQNIGIEKIGELKGLGGSLYTYNFFIPKCDSFADFKNQMEQEECKLVTHLQQLISDDD</sequence>
<proteinExistence type="predicted"/>
<dbReference type="KEGG" id="mphn:HGG64_01260"/>
<dbReference type="Proteomes" id="UP000501728">
    <property type="component" value="Chromosome"/>
</dbReference>
<evidence type="ECO:0000313" key="1">
    <source>
        <dbReference type="EMBL" id="QJG66338.1"/>
    </source>
</evidence>
<dbReference type="Pfam" id="PF10117">
    <property type="entry name" value="McrBC"/>
    <property type="match status" value="1"/>
</dbReference>
<protein>
    <submittedName>
        <fullName evidence="1">Guanosine 5'-monophosphate oxidoreductase</fullName>
    </submittedName>
</protein>
<name>A0A858U6D0_9MOLU</name>
<dbReference type="PANTHER" id="PTHR38733:SF1">
    <property type="entry name" value="TYPE IV METHYL-DIRECTED RESTRICTION ENZYME ECOKMCRBC"/>
    <property type="match status" value="1"/>
</dbReference>
<evidence type="ECO:0000313" key="2">
    <source>
        <dbReference type="Proteomes" id="UP000501728"/>
    </source>
</evidence>